<keyword evidence="3" id="KW-1185">Reference proteome</keyword>
<evidence type="ECO:0000313" key="3">
    <source>
        <dbReference type="Proteomes" id="UP000679352"/>
    </source>
</evidence>
<sequence length="198" mass="21876">MQDEQLWQQILALPLIGPDDLAVPRSTFRFGAPLAAHVKQEILLELRRFLYLLAVSGEELVPSPFIADALRDLVAKSGPELVLGTHPDRAARLTLSLRMGRNPLLWQRDYQRSLDLRARSFGAADPEHIWPSLRSYRLQLAGWALLAAGLVLAVLAKLGADTGVAALALLICGGFIWGTEGPWPVHLPVRQGVWARLR</sequence>
<keyword evidence="1" id="KW-0472">Membrane</keyword>
<evidence type="ECO:0000313" key="2">
    <source>
        <dbReference type="EMBL" id="QWK90237.1"/>
    </source>
</evidence>
<dbReference type="AlphaFoldDB" id="A0A975P6D4"/>
<dbReference type="Proteomes" id="UP000679352">
    <property type="component" value="Chromosome"/>
</dbReference>
<dbReference type="KEGG" id="gfu:KM031_15665"/>
<proteinExistence type="predicted"/>
<keyword evidence="1" id="KW-0812">Transmembrane</keyword>
<feature type="transmembrane region" description="Helical" evidence="1">
    <location>
        <begin position="164"/>
        <end position="183"/>
    </location>
</feature>
<name>A0A975P6D4_9RHOB</name>
<feature type="transmembrane region" description="Helical" evidence="1">
    <location>
        <begin position="140"/>
        <end position="158"/>
    </location>
</feature>
<evidence type="ECO:0000256" key="1">
    <source>
        <dbReference type="SAM" id="Phobius"/>
    </source>
</evidence>
<dbReference type="RefSeq" id="WP_215504516.1">
    <property type="nucleotide sequence ID" value="NZ_CP076361.1"/>
</dbReference>
<accession>A0A975P6D4</accession>
<dbReference type="EMBL" id="CP076361">
    <property type="protein sequence ID" value="QWK90237.1"/>
    <property type="molecule type" value="Genomic_DNA"/>
</dbReference>
<keyword evidence="1" id="KW-1133">Transmembrane helix</keyword>
<organism evidence="2 3">
    <name type="scientific">Gemmobacter fulvus</name>
    <dbReference type="NCBI Taxonomy" id="2840474"/>
    <lineage>
        <taxon>Bacteria</taxon>
        <taxon>Pseudomonadati</taxon>
        <taxon>Pseudomonadota</taxon>
        <taxon>Alphaproteobacteria</taxon>
        <taxon>Rhodobacterales</taxon>
        <taxon>Paracoccaceae</taxon>
        <taxon>Gemmobacter</taxon>
    </lineage>
</organism>
<gene>
    <name evidence="2" type="ORF">KM031_15665</name>
</gene>
<reference evidence="2" key="1">
    <citation type="submission" date="2021-06" db="EMBL/GenBank/DDBJ databases">
        <title>Direct submission.</title>
        <authorList>
            <person name="Lee C.-S."/>
            <person name="Jin L."/>
        </authorList>
    </citation>
    <scope>NUCLEOTIDE SEQUENCE</scope>
    <source>
        <strain evidence="2">Con5</strain>
    </source>
</reference>
<protein>
    <submittedName>
        <fullName evidence="2">Uncharacterized protein</fullName>
    </submittedName>
</protein>